<evidence type="ECO:0000256" key="3">
    <source>
        <dbReference type="ARBA" id="ARBA00022806"/>
    </source>
</evidence>
<dbReference type="InterPro" id="IPR027417">
    <property type="entry name" value="P-loop_NTPase"/>
</dbReference>
<dbReference type="CDD" id="cd18787">
    <property type="entry name" value="SF2_C_DEAD"/>
    <property type="match status" value="1"/>
</dbReference>
<dbReference type="PANTHER" id="PTHR47959:SF1">
    <property type="entry name" value="ATP-DEPENDENT RNA HELICASE DBPA"/>
    <property type="match status" value="1"/>
</dbReference>
<dbReference type="PROSITE" id="PS51195">
    <property type="entry name" value="Q_MOTIF"/>
    <property type="match status" value="1"/>
</dbReference>
<dbReference type="GO" id="GO:0016787">
    <property type="term" value="F:hydrolase activity"/>
    <property type="evidence" value="ECO:0007669"/>
    <property type="project" value="UniProtKB-KW"/>
</dbReference>
<dbReference type="InterPro" id="IPR011545">
    <property type="entry name" value="DEAD/DEAH_box_helicase_dom"/>
</dbReference>
<dbReference type="PROSITE" id="PS51194">
    <property type="entry name" value="HELICASE_CTER"/>
    <property type="match status" value="1"/>
</dbReference>
<dbReference type="PROSITE" id="PS51192">
    <property type="entry name" value="HELICASE_ATP_BIND_1"/>
    <property type="match status" value="1"/>
</dbReference>
<evidence type="ECO:0000313" key="11">
    <source>
        <dbReference type="Proteomes" id="UP000244803"/>
    </source>
</evidence>
<evidence type="ECO:0000256" key="5">
    <source>
        <dbReference type="PROSITE-ProRule" id="PRU00552"/>
    </source>
</evidence>
<dbReference type="Gene3D" id="3.40.50.300">
    <property type="entry name" value="P-loop containing nucleotide triphosphate hydrolases"/>
    <property type="match status" value="2"/>
</dbReference>
<evidence type="ECO:0000256" key="2">
    <source>
        <dbReference type="ARBA" id="ARBA00022801"/>
    </source>
</evidence>
<dbReference type="OrthoDB" id="4310724at2759"/>
<evidence type="ECO:0000313" key="10">
    <source>
        <dbReference type="EMBL" id="UKJ87693.2"/>
    </source>
</evidence>
<keyword evidence="3 10" id="KW-0347">Helicase</keyword>
<evidence type="ECO:0000259" key="8">
    <source>
        <dbReference type="PROSITE" id="PS51194"/>
    </source>
</evidence>
<dbReference type="InterPro" id="IPR014001">
    <property type="entry name" value="Helicase_ATP-bd"/>
</dbReference>
<evidence type="ECO:0000256" key="1">
    <source>
        <dbReference type="ARBA" id="ARBA00022741"/>
    </source>
</evidence>
<evidence type="ECO:0000259" key="7">
    <source>
        <dbReference type="PROSITE" id="PS51192"/>
    </source>
</evidence>
<feature type="region of interest" description="Disordered" evidence="6">
    <location>
        <begin position="51"/>
        <end position="80"/>
    </location>
</feature>
<evidence type="ECO:0000256" key="6">
    <source>
        <dbReference type="SAM" id="MobiDB-lite"/>
    </source>
</evidence>
<evidence type="ECO:0000256" key="4">
    <source>
        <dbReference type="ARBA" id="ARBA00022840"/>
    </source>
</evidence>
<feature type="domain" description="Helicase C-terminal" evidence="8">
    <location>
        <begin position="362"/>
        <end position="529"/>
    </location>
</feature>
<dbReference type="InterPro" id="IPR044742">
    <property type="entry name" value="DEAD/DEAH_RhlB"/>
</dbReference>
<keyword evidence="1" id="KW-0547">Nucleotide-binding</keyword>
<dbReference type="CDD" id="cd00268">
    <property type="entry name" value="DEADc"/>
    <property type="match status" value="1"/>
</dbReference>
<feature type="domain" description="Helicase ATP-binding" evidence="7">
    <location>
        <begin position="128"/>
        <end position="302"/>
    </location>
</feature>
<dbReference type="AlphaFoldDB" id="A0A976QR48"/>
<dbReference type="Pfam" id="PF00271">
    <property type="entry name" value="Helicase_C"/>
    <property type="match status" value="1"/>
</dbReference>
<name>A0A976QR48_THEOR</name>
<feature type="region of interest" description="Disordered" evidence="6">
    <location>
        <begin position="1"/>
        <end position="23"/>
    </location>
</feature>
<sequence length="620" mass="71259">MDISDENPDKASSEQNNSAKKKLKWKELEIPSDLVSEGLVCLEILENGNDKEVVAPKPKKRKKVNESDSKKTDSAEEVDNSFDENEVFKNTRDWSNISKDFTIPSPILNNLYKNNLKSPTPIQKLAFKPSILEKNDLLISSETGSGKTLCFVLPIVISLYTQRTENKIECLALLPTRELAVQVKRIFFLTIEGLNLRVLALIGGISIQKQERLLKKDPSIIVATPGRLEDFLREGKLKGMFELKFLVLDEVDKFFEDSSFKEVESIVNYVKRPKIQHFLSSATILNMKDNLNSLFKLLSISNPKVCICTRDKQLVLPYAELANGKILHKKTFTDTHTSLPENLVFKVIDSEEKYKEVRLISYLVDHLCNTEKKKCLIFVNTVTYVYRLESLLSLILWKDVHESGIKKKYCATFNVDTKLDYVSGIHSRLKQKQRLKRLESFSKNKKSILISTDVASRGLDIPNIDIVIHFHPPKNKSLFLHRSGRTARLNAGGVAVCVCCPSDKDVWKSLLNEINKNFEQMEFVEEIPSNQFMKYKSLLKLAETIEQNEFRMSKEKKMSNWFKNAARKADIMLSDEEEDEDNMRSRSYKFMKSEKKKLLKVANDLFNDDLQIRSEFGIDN</sequence>
<feature type="compositionally biased region" description="Basic and acidic residues" evidence="6">
    <location>
        <begin position="64"/>
        <end position="74"/>
    </location>
</feature>
<feature type="domain" description="DEAD-box RNA helicase Q" evidence="9">
    <location>
        <begin position="96"/>
        <end position="124"/>
    </location>
</feature>
<reference evidence="10" key="1">
    <citation type="submission" date="2022-07" db="EMBL/GenBank/DDBJ databases">
        <title>Evaluation of T. orientalis genome assembly methods using nanopore sequencing and analysis of variation between genomes.</title>
        <authorList>
            <person name="Yam J."/>
            <person name="Micallef M.L."/>
            <person name="Liu M."/>
            <person name="Djordjevic S.P."/>
            <person name="Bogema D.R."/>
            <person name="Jenkins C."/>
        </authorList>
    </citation>
    <scope>NUCLEOTIDE SEQUENCE</scope>
    <source>
        <strain evidence="10">Fish Creek</strain>
    </source>
</reference>
<dbReference type="EMBL" id="CP056065">
    <property type="protein sequence ID" value="UKJ87693.2"/>
    <property type="molecule type" value="Genomic_DNA"/>
</dbReference>
<dbReference type="InterPro" id="IPR014014">
    <property type="entry name" value="RNA_helicase_DEAD_Q_motif"/>
</dbReference>
<accession>A0A976QR48</accession>
<evidence type="ECO:0000259" key="9">
    <source>
        <dbReference type="PROSITE" id="PS51195"/>
    </source>
</evidence>
<keyword evidence="2 10" id="KW-0378">Hydrolase</keyword>
<dbReference type="EC" id="3.6.4.13" evidence="10"/>
<dbReference type="GO" id="GO:0003724">
    <property type="term" value="F:RNA helicase activity"/>
    <property type="evidence" value="ECO:0007669"/>
    <property type="project" value="UniProtKB-EC"/>
</dbReference>
<dbReference type="SUPFAM" id="SSF52540">
    <property type="entry name" value="P-loop containing nucleoside triphosphate hydrolases"/>
    <property type="match status" value="2"/>
</dbReference>
<dbReference type="SMART" id="SM00490">
    <property type="entry name" value="HELICc"/>
    <property type="match status" value="1"/>
</dbReference>
<dbReference type="PANTHER" id="PTHR47959">
    <property type="entry name" value="ATP-DEPENDENT RNA HELICASE RHLE-RELATED"/>
    <property type="match status" value="1"/>
</dbReference>
<feature type="short sequence motif" description="Q motif" evidence="5">
    <location>
        <begin position="96"/>
        <end position="124"/>
    </location>
</feature>
<keyword evidence="4" id="KW-0067">ATP-binding</keyword>
<organism evidence="10 11">
    <name type="scientific">Theileria orientalis</name>
    <dbReference type="NCBI Taxonomy" id="68886"/>
    <lineage>
        <taxon>Eukaryota</taxon>
        <taxon>Sar</taxon>
        <taxon>Alveolata</taxon>
        <taxon>Apicomplexa</taxon>
        <taxon>Aconoidasida</taxon>
        <taxon>Piroplasmida</taxon>
        <taxon>Theileriidae</taxon>
        <taxon>Theileria</taxon>
    </lineage>
</organism>
<dbReference type="InterPro" id="IPR001650">
    <property type="entry name" value="Helicase_C-like"/>
</dbReference>
<gene>
    <name evidence="10" type="ORF">MACJ_000133</name>
</gene>
<dbReference type="GO" id="GO:0003676">
    <property type="term" value="F:nucleic acid binding"/>
    <property type="evidence" value="ECO:0007669"/>
    <property type="project" value="InterPro"/>
</dbReference>
<dbReference type="Proteomes" id="UP000244803">
    <property type="component" value="Chromosome 1"/>
</dbReference>
<dbReference type="InterPro" id="IPR050079">
    <property type="entry name" value="DEAD_box_RNA_helicase"/>
</dbReference>
<dbReference type="GO" id="GO:0005524">
    <property type="term" value="F:ATP binding"/>
    <property type="evidence" value="ECO:0007669"/>
    <property type="project" value="UniProtKB-KW"/>
</dbReference>
<protein>
    <submittedName>
        <fullName evidence="10">ATP-dependent RNA helicase</fullName>
        <ecNumber evidence="10">3.6.4.13</ecNumber>
    </submittedName>
</protein>
<dbReference type="Pfam" id="PF00270">
    <property type="entry name" value="DEAD"/>
    <property type="match status" value="1"/>
</dbReference>
<proteinExistence type="predicted"/>
<dbReference type="GO" id="GO:0005829">
    <property type="term" value="C:cytosol"/>
    <property type="evidence" value="ECO:0007669"/>
    <property type="project" value="TreeGrafter"/>
</dbReference>
<dbReference type="SMART" id="SM00487">
    <property type="entry name" value="DEXDc"/>
    <property type="match status" value="1"/>
</dbReference>